<comment type="caution">
    <text evidence="1">The sequence shown here is derived from an EMBL/GenBank/DDBJ whole genome shotgun (WGS) entry which is preliminary data.</text>
</comment>
<evidence type="ECO:0000313" key="1">
    <source>
        <dbReference type="EMBL" id="KAJ1217016.1"/>
    </source>
</evidence>
<keyword evidence="2" id="KW-1185">Reference proteome</keyword>
<sequence>MDEGTAAVQALPSPEKPIAAAQGLIQGFPRTPVICAHQAGPPDHARPRLLIRSKAARPPFPLRSLLWELSTSRGRLRGPPASASLSVLPVCDVGHFCAHLVPPPPSRGPLLHGARSLDGHLDLWPDHAP</sequence>
<evidence type="ECO:0000313" key="2">
    <source>
        <dbReference type="Proteomes" id="UP001066276"/>
    </source>
</evidence>
<dbReference type="AlphaFoldDB" id="A0AAV7WW07"/>
<dbReference type="EMBL" id="JANPWB010000001">
    <property type="protein sequence ID" value="KAJ1217016.1"/>
    <property type="molecule type" value="Genomic_DNA"/>
</dbReference>
<reference evidence="1" key="1">
    <citation type="journal article" date="2022" name="bioRxiv">
        <title>Sequencing and chromosome-scale assembly of the giantPleurodeles waltlgenome.</title>
        <authorList>
            <person name="Brown T."/>
            <person name="Elewa A."/>
            <person name="Iarovenko S."/>
            <person name="Subramanian E."/>
            <person name="Araus A.J."/>
            <person name="Petzold A."/>
            <person name="Susuki M."/>
            <person name="Suzuki K.-i.T."/>
            <person name="Hayashi T."/>
            <person name="Toyoda A."/>
            <person name="Oliveira C."/>
            <person name="Osipova E."/>
            <person name="Leigh N.D."/>
            <person name="Simon A."/>
            <person name="Yun M.H."/>
        </authorList>
    </citation>
    <scope>NUCLEOTIDE SEQUENCE</scope>
    <source>
        <strain evidence="1">20211129_DDA</strain>
        <tissue evidence="1">Liver</tissue>
    </source>
</reference>
<dbReference type="Proteomes" id="UP001066276">
    <property type="component" value="Chromosome 1_1"/>
</dbReference>
<gene>
    <name evidence="1" type="ORF">NDU88_004613</name>
</gene>
<protein>
    <submittedName>
        <fullName evidence="1">Uncharacterized protein</fullName>
    </submittedName>
</protein>
<organism evidence="1 2">
    <name type="scientific">Pleurodeles waltl</name>
    <name type="common">Iberian ribbed newt</name>
    <dbReference type="NCBI Taxonomy" id="8319"/>
    <lineage>
        <taxon>Eukaryota</taxon>
        <taxon>Metazoa</taxon>
        <taxon>Chordata</taxon>
        <taxon>Craniata</taxon>
        <taxon>Vertebrata</taxon>
        <taxon>Euteleostomi</taxon>
        <taxon>Amphibia</taxon>
        <taxon>Batrachia</taxon>
        <taxon>Caudata</taxon>
        <taxon>Salamandroidea</taxon>
        <taxon>Salamandridae</taxon>
        <taxon>Pleurodelinae</taxon>
        <taxon>Pleurodeles</taxon>
    </lineage>
</organism>
<proteinExistence type="predicted"/>
<accession>A0AAV7WW07</accession>
<name>A0AAV7WW07_PLEWA</name>